<evidence type="ECO:0000313" key="3">
    <source>
        <dbReference type="EMBL" id="MBB5686167.1"/>
    </source>
</evidence>
<dbReference type="InterPro" id="IPR035093">
    <property type="entry name" value="RelE/ParE_toxin_dom_sf"/>
</dbReference>
<dbReference type="InterPro" id="IPR051803">
    <property type="entry name" value="TA_system_RelE-like_toxin"/>
</dbReference>
<comment type="caution">
    <text evidence="3">The sequence shown here is derived from an EMBL/GenBank/DDBJ whole genome shotgun (WGS) entry which is preliminary data.</text>
</comment>
<reference evidence="3 4" key="1">
    <citation type="submission" date="2020-08" db="EMBL/GenBank/DDBJ databases">
        <title>Genomic Encyclopedia of Type Strains, Phase IV (KMG-IV): sequencing the most valuable type-strain genomes for metagenomic binning, comparative biology and taxonomic classification.</title>
        <authorList>
            <person name="Goeker M."/>
        </authorList>
    </citation>
    <scope>NUCLEOTIDE SEQUENCE [LARGE SCALE GENOMIC DNA]</scope>
    <source>
        <strain evidence="3 4">DSM 25079</strain>
    </source>
</reference>
<dbReference type="RefSeq" id="WP_184018261.1">
    <property type="nucleotide sequence ID" value="NZ_JACIJC010000003.1"/>
</dbReference>
<dbReference type="PANTHER" id="PTHR33755">
    <property type="entry name" value="TOXIN PARE1-RELATED"/>
    <property type="match status" value="1"/>
</dbReference>
<comment type="similarity">
    <text evidence="1">Belongs to the RelE toxin family.</text>
</comment>
<organism evidence="3 4">
    <name type="scientific">Sphingobium boeckii</name>
    <dbReference type="NCBI Taxonomy" id="1082345"/>
    <lineage>
        <taxon>Bacteria</taxon>
        <taxon>Pseudomonadati</taxon>
        <taxon>Pseudomonadota</taxon>
        <taxon>Alphaproteobacteria</taxon>
        <taxon>Sphingomonadales</taxon>
        <taxon>Sphingomonadaceae</taxon>
        <taxon>Sphingobium</taxon>
    </lineage>
</organism>
<accession>A0A7W9AI80</accession>
<protein>
    <submittedName>
        <fullName evidence="3">Plasmid stabilization system protein ParE</fullName>
    </submittedName>
</protein>
<dbReference type="Pfam" id="PF05016">
    <property type="entry name" value="ParE_toxin"/>
    <property type="match status" value="1"/>
</dbReference>
<keyword evidence="2" id="KW-1277">Toxin-antitoxin system</keyword>
<dbReference type="Proteomes" id="UP000549617">
    <property type="component" value="Unassembled WGS sequence"/>
</dbReference>
<keyword evidence="4" id="KW-1185">Reference proteome</keyword>
<name>A0A7W9AI80_9SPHN</name>
<proteinExistence type="inferred from homology"/>
<sequence length="92" mass="10572">MKIKWTASASADLVRLHNFLAAVAPDAAARIVNQLGHAPDRLEAFPRLGEKLDNYEPHEVRRIIVGHYEMRHEIAEGEILILRIWHSRENRA</sequence>
<dbReference type="AlphaFoldDB" id="A0A7W9AI80"/>
<dbReference type="PANTHER" id="PTHR33755:SF7">
    <property type="entry name" value="TOXIN MODULE OF TOXIN-ANTITOXIN SYSTEM RELE_STBE FAMILY"/>
    <property type="match status" value="1"/>
</dbReference>
<gene>
    <name evidence="3" type="ORF">FHS49_002183</name>
</gene>
<evidence type="ECO:0000313" key="4">
    <source>
        <dbReference type="Proteomes" id="UP000549617"/>
    </source>
</evidence>
<evidence type="ECO:0000256" key="1">
    <source>
        <dbReference type="ARBA" id="ARBA00006226"/>
    </source>
</evidence>
<evidence type="ECO:0000256" key="2">
    <source>
        <dbReference type="ARBA" id="ARBA00022649"/>
    </source>
</evidence>
<dbReference type="EMBL" id="JACIJC010000003">
    <property type="protein sequence ID" value="MBB5686167.1"/>
    <property type="molecule type" value="Genomic_DNA"/>
</dbReference>
<dbReference type="Gene3D" id="3.30.2310.20">
    <property type="entry name" value="RelE-like"/>
    <property type="match status" value="1"/>
</dbReference>
<dbReference type="InterPro" id="IPR007712">
    <property type="entry name" value="RelE/ParE_toxin"/>
</dbReference>